<evidence type="ECO:0000313" key="1">
    <source>
        <dbReference type="EMBL" id="GAI34377.1"/>
    </source>
</evidence>
<comment type="caution">
    <text evidence="1">The sequence shown here is derived from an EMBL/GenBank/DDBJ whole genome shotgun (WGS) entry which is preliminary data.</text>
</comment>
<dbReference type="EMBL" id="BARV01032460">
    <property type="protein sequence ID" value="GAI34377.1"/>
    <property type="molecule type" value="Genomic_DNA"/>
</dbReference>
<organism evidence="1">
    <name type="scientific">marine sediment metagenome</name>
    <dbReference type="NCBI Taxonomy" id="412755"/>
    <lineage>
        <taxon>unclassified sequences</taxon>
        <taxon>metagenomes</taxon>
        <taxon>ecological metagenomes</taxon>
    </lineage>
</organism>
<protein>
    <submittedName>
        <fullName evidence="1">Uncharacterized protein</fullName>
    </submittedName>
</protein>
<accession>X1MRT8</accession>
<sequence>MLIWLNRWSCRQFAIEYHELGSSEILSWYNQFNSTLFDRNKNLWELTEAEINFVAQAYEALSNKRASLRKRKENTSSVSVGPTGAAKILFAIRRNALIPWDISIRNHYGYDSSGASYVTYLYRVKSILKELEDTCNKNGFTLAQLPKQLRRNNSTVPKLIDEYHWVTITNDCSLPTQDIFQKWAQWSKI</sequence>
<proteinExistence type="predicted"/>
<gene>
    <name evidence="1" type="ORF">S06H3_51177</name>
</gene>
<reference evidence="1" key="1">
    <citation type="journal article" date="2014" name="Front. Microbiol.">
        <title>High frequency of phylogenetically diverse reductive dehalogenase-homologous genes in deep subseafloor sedimentary metagenomes.</title>
        <authorList>
            <person name="Kawai M."/>
            <person name="Futagami T."/>
            <person name="Toyoda A."/>
            <person name="Takaki Y."/>
            <person name="Nishi S."/>
            <person name="Hori S."/>
            <person name="Arai W."/>
            <person name="Tsubouchi T."/>
            <person name="Morono Y."/>
            <person name="Uchiyama I."/>
            <person name="Ito T."/>
            <person name="Fujiyama A."/>
            <person name="Inagaki F."/>
            <person name="Takami H."/>
        </authorList>
    </citation>
    <scope>NUCLEOTIDE SEQUENCE</scope>
    <source>
        <strain evidence="1">Expedition CK06-06</strain>
    </source>
</reference>
<name>X1MRT8_9ZZZZ</name>
<dbReference type="AlphaFoldDB" id="X1MRT8"/>